<proteinExistence type="predicted"/>
<feature type="region of interest" description="Disordered" evidence="1">
    <location>
        <begin position="1"/>
        <end position="28"/>
    </location>
</feature>
<dbReference type="AlphaFoldDB" id="D5PF80"/>
<dbReference type="Proteomes" id="UP000003653">
    <property type="component" value="Unassembled WGS sequence"/>
</dbReference>
<reference evidence="2 3" key="1">
    <citation type="submission" date="2010-04" db="EMBL/GenBank/DDBJ databases">
        <authorList>
            <person name="Muzny D."/>
            <person name="Qin X."/>
            <person name="Deng J."/>
            <person name="Jiang H."/>
            <person name="Liu Y."/>
            <person name="Qu J."/>
            <person name="Song X.-Z."/>
            <person name="Zhang L."/>
            <person name="Thornton R."/>
            <person name="Coyle M."/>
            <person name="Francisco L."/>
            <person name="Jackson L."/>
            <person name="Javaid M."/>
            <person name="Korchina V."/>
            <person name="Kovar C."/>
            <person name="Mata R."/>
            <person name="Mathew T."/>
            <person name="Ngo R."/>
            <person name="Nguyen L."/>
            <person name="Nguyen N."/>
            <person name="Okwuonu G."/>
            <person name="Ongeri F."/>
            <person name="Pham C."/>
            <person name="Simmons D."/>
            <person name="Wilczek-Boney K."/>
            <person name="Hale W."/>
            <person name="Jakkamsetti A."/>
            <person name="Pham P."/>
            <person name="Ruth R."/>
            <person name="San Lucas F."/>
            <person name="Warren J."/>
            <person name="Zhang J."/>
            <person name="Zhao Z."/>
            <person name="Zhou C."/>
            <person name="Zhu D."/>
            <person name="Lee S."/>
            <person name="Bess C."/>
            <person name="Blankenburg K."/>
            <person name="Forbes L."/>
            <person name="Fu Q."/>
            <person name="Gubbala S."/>
            <person name="Hirani K."/>
            <person name="Jayaseelan J.C."/>
            <person name="Lara F."/>
            <person name="Munidasa M."/>
            <person name="Palculict T."/>
            <person name="Patil S."/>
            <person name="Pu L.-L."/>
            <person name="Saada N."/>
            <person name="Tang L."/>
            <person name="Weissenberger G."/>
            <person name="Zhu Y."/>
            <person name="Hemphill L."/>
            <person name="Shang Y."/>
            <person name="Youmans B."/>
            <person name="Ayvaz T."/>
            <person name="Ross M."/>
            <person name="Santibanez J."/>
            <person name="Aqrawi P."/>
            <person name="Gross S."/>
            <person name="Joshi V."/>
            <person name="Fowler G."/>
            <person name="Nazareth L."/>
            <person name="Reid J."/>
            <person name="Worley K."/>
            <person name="Petrosino J."/>
            <person name="Highlander S."/>
            <person name="Gibbs R."/>
        </authorList>
    </citation>
    <scope>NUCLEOTIDE SEQUENCE [LARGE SCALE GENOMIC DNA]</scope>
    <source>
        <strain evidence="2 3">ATCC BAA-614</strain>
    </source>
</reference>
<keyword evidence="3" id="KW-1185">Reference proteome</keyword>
<protein>
    <submittedName>
        <fullName evidence="2">Uncharacterized protein</fullName>
    </submittedName>
</protein>
<dbReference type="RefSeq" id="WP_007168813.1">
    <property type="nucleotide sequence ID" value="NZ_GG770554.1"/>
</dbReference>
<accession>D5PF80</accession>
<organism evidence="2 3">
    <name type="scientific">Mycobacterium parascrofulaceum ATCC BAA-614</name>
    <dbReference type="NCBI Taxonomy" id="525368"/>
    <lineage>
        <taxon>Bacteria</taxon>
        <taxon>Bacillati</taxon>
        <taxon>Actinomycetota</taxon>
        <taxon>Actinomycetes</taxon>
        <taxon>Mycobacteriales</taxon>
        <taxon>Mycobacteriaceae</taxon>
        <taxon>Mycobacterium</taxon>
        <taxon>Mycobacterium simiae complex</taxon>
    </lineage>
</organism>
<evidence type="ECO:0000313" key="3">
    <source>
        <dbReference type="Proteomes" id="UP000003653"/>
    </source>
</evidence>
<sequence>MDHREDTMSMVHDVKIGQSVRIQDSDGEWHDAVADSGVEGTHHGGGRKVHDFPIIWVKSRGNDGKMHRMPWPIEHVAVT</sequence>
<evidence type="ECO:0000256" key="1">
    <source>
        <dbReference type="SAM" id="MobiDB-lite"/>
    </source>
</evidence>
<dbReference type="HOGENOM" id="CLU_2602262_0_0_11"/>
<dbReference type="EMBL" id="ADNV01000331">
    <property type="protein sequence ID" value="EFG75261.1"/>
    <property type="molecule type" value="Genomic_DNA"/>
</dbReference>
<comment type="caution">
    <text evidence="2">The sequence shown here is derived from an EMBL/GenBank/DDBJ whole genome shotgun (WGS) entry which is preliminary data.</text>
</comment>
<evidence type="ECO:0000313" key="2">
    <source>
        <dbReference type="EMBL" id="EFG75261.1"/>
    </source>
</evidence>
<gene>
    <name evidence="2" type="ORF">HMPREF0591_4824</name>
</gene>
<name>D5PF80_9MYCO</name>
<feature type="compositionally biased region" description="Basic and acidic residues" evidence="1">
    <location>
        <begin position="1"/>
        <end position="15"/>
    </location>
</feature>